<dbReference type="PANTHER" id="PTHR43861">
    <property type="entry name" value="TRANS-ACONITATE 2-METHYLTRANSFERASE-RELATED"/>
    <property type="match status" value="1"/>
</dbReference>
<dbReference type="SUPFAM" id="SSF53335">
    <property type="entry name" value="S-adenosyl-L-methionine-dependent methyltransferases"/>
    <property type="match status" value="1"/>
</dbReference>
<keyword evidence="3" id="KW-1185">Reference proteome</keyword>
<proteinExistence type="predicted"/>
<evidence type="ECO:0000313" key="2">
    <source>
        <dbReference type="EMBL" id="VVM06979.1"/>
    </source>
</evidence>
<dbReference type="RefSeq" id="WP_142660323.1">
    <property type="nucleotide sequence ID" value="NZ_CABFVA020000078.1"/>
</dbReference>
<dbReference type="CDD" id="cd02440">
    <property type="entry name" value="AdoMet_MTases"/>
    <property type="match status" value="1"/>
</dbReference>
<keyword evidence="2" id="KW-0489">Methyltransferase</keyword>
<dbReference type="GO" id="GO:0043770">
    <property type="term" value="F:demethylmenaquinone methyltransferase activity"/>
    <property type="evidence" value="ECO:0007669"/>
    <property type="project" value="UniProtKB-EC"/>
</dbReference>
<evidence type="ECO:0000259" key="1">
    <source>
        <dbReference type="Pfam" id="PF08241"/>
    </source>
</evidence>
<name>A0A5E6MCN8_9BACT</name>
<dbReference type="Gene3D" id="3.40.50.150">
    <property type="entry name" value="Vaccinia Virus protein VP39"/>
    <property type="match status" value="1"/>
</dbReference>
<dbReference type="InterPro" id="IPR013216">
    <property type="entry name" value="Methyltransf_11"/>
</dbReference>
<dbReference type="InterPro" id="IPR029063">
    <property type="entry name" value="SAM-dependent_MTases_sf"/>
</dbReference>
<dbReference type="Pfam" id="PF08241">
    <property type="entry name" value="Methyltransf_11"/>
    <property type="match status" value="1"/>
</dbReference>
<accession>A0A5E6MCN8</accession>
<dbReference type="EC" id="2.1.1.163" evidence="2"/>
<keyword evidence="2" id="KW-0808">Transferase</keyword>
<feature type="domain" description="Methyltransferase type 11" evidence="1">
    <location>
        <begin position="77"/>
        <end position="171"/>
    </location>
</feature>
<sequence>MRAQSSVAPKNGFPWRHAYPAFALSLLLLAAPSGFGEPAAFDSSRLAELYERMSTPQYEIGIKLVSLLGISPGSSVLDLGCGTGQLASAIARIAGPQGKVLGMDPSPYRIAIAERRAREGLSFSVGGSDDLPRLAPRSFDVVCLNYVFHWIDDRRQALGAIHRILKPGGKLGISFEDTSRPAELDELIEQSAKEVLGTLPPGLFLETAPLGLAPLKEMLRKSGFRVVVVEKTESEDRAKSPEELVAFWRASSAGRFLSGVSERTRRRILDRIKQRLTRAEGGQGIRITSETLLLVAVRSGEE</sequence>
<dbReference type="Proteomes" id="UP000334923">
    <property type="component" value="Unassembled WGS sequence"/>
</dbReference>
<gene>
    <name evidence="2" type="primary">menG</name>
    <name evidence="2" type="ORF">MAMT_01486</name>
</gene>
<dbReference type="EMBL" id="CABFVA020000078">
    <property type="protein sequence ID" value="VVM06979.1"/>
    <property type="molecule type" value="Genomic_DNA"/>
</dbReference>
<dbReference type="GO" id="GO:0008757">
    <property type="term" value="F:S-adenosylmethionine-dependent methyltransferase activity"/>
    <property type="evidence" value="ECO:0007669"/>
    <property type="project" value="InterPro"/>
</dbReference>
<dbReference type="AlphaFoldDB" id="A0A5E6MCN8"/>
<evidence type="ECO:0000313" key="3">
    <source>
        <dbReference type="Proteomes" id="UP000334923"/>
    </source>
</evidence>
<protein>
    <submittedName>
        <fullName evidence="2">Demethylmenaquinone methyltransferase</fullName>
        <ecNumber evidence="2">2.1.1.163</ecNumber>
    </submittedName>
</protein>
<reference evidence="2 3" key="1">
    <citation type="submission" date="2019-09" db="EMBL/GenBank/DDBJ databases">
        <authorList>
            <person name="Cremers G."/>
        </authorList>
    </citation>
    <scope>NUCLEOTIDE SEQUENCE [LARGE SCALE GENOMIC DNA]</scope>
    <source>
        <strain evidence="2">4A</strain>
    </source>
</reference>
<dbReference type="OrthoDB" id="9772751at2"/>
<dbReference type="GO" id="GO:0032259">
    <property type="term" value="P:methylation"/>
    <property type="evidence" value="ECO:0007669"/>
    <property type="project" value="UniProtKB-KW"/>
</dbReference>
<organism evidence="2 3">
    <name type="scientific">Methylacidimicrobium tartarophylax</name>
    <dbReference type="NCBI Taxonomy" id="1041768"/>
    <lineage>
        <taxon>Bacteria</taxon>
        <taxon>Pseudomonadati</taxon>
        <taxon>Verrucomicrobiota</taxon>
        <taxon>Methylacidimicrobium</taxon>
    </lineage>
</organism>